<keyword evidence="4 8" id="KW-0560">Oxidoreductase</keyword>
<dbReference type="GeneID" id="89979255"/>
<dbReference type="InterPro" id="IPR002401">
    <property type="entry name" value="Cyt_P450_E_grp-I"/>
</dbReference>
<accession>A0AAV9NJ37</accession>
<gene>
    <name evidence="10" type="ORF">LTR84_011101</name>
</gene>
<dbReference type="CDD" id="cd11060">
    <property type="entry name" value="CYP57A1-like"/>
    <property type="match status" value="1"/>
</dbReference>
<keyword evidence="3 7" id="KW-0479">Metal-binding</keyword>
<name>A0AAV9NJ37_9EURO</name>
<keyword evidence="6 8" id="KW-0503">Monooxygenase</keyword>
<dbReference type="InterPro" id="IPR001128">
    <property type="entry name" value="Cyt_P450"/>
</dbReference>
<dbReference type="InterPro" id="IPR036396">
    <property type="entry name" value="Cyt_P450_sf"/>
</dbReference>
<evidence type="ECO:0000256" key="6">
    <source>
        <dbReference type="ARBA" id="ARBA00023033"/>
    </source>
</evidence>
<protein>
    <recommendedName>
        <fullName evidence="12">Cytochrome P450 oxidoreductase</fullName>
    </recommendedName>
</protein>
<organism evidence="10 11">
    <name type="scientific">Exophiala bonariae</name>
    <dbReference type="NCBI Taxonomy" id="1690606"/>
    <lineage>
        <taxon>Eukaryota</taxon>
        <taxon>Fungi</taxon>
        <taxon>Dikarya</taxon>
        <taxon>Ascomycota</taxon>
        <taxon>Pezizomycotina</taxon>
        <taxon>Eurotiomycetes</taxon>
        <taxon>Chaetothyriomycetidae</taxon>
        <taxon>Chaetothyriales</taxon>
        <taxon>Herpotrichiellaceae</taxon>
        <taxon>Exophiala</taxon>
    </lineage>
</organism>
<dbReference type="GO" id="GO:0004497">
    <property type="term" value="F:monooxygenase activity"/>
    <property type="evidence" value="ECO:0007669"/>
    <property type="project" value="UniProtKB-KW"/>
</dbReference>
<keyword evidence="9" id="KW-1133">Transmembrane helix</keyword>
<keyword evidence="7 8" id="KW-0349">Heme</keyword>
<evidence type="ECO:0000256" key="7">
    <source>
        <dbReference type="PIRSR" id="PIRSR602401-1"/>
    </source>
</evidence>
<keyword evidence="9" id="KW-0812">Transmembrane</keyword>
<dbReference type="Proteomes" id="UP001358417">
    <property type="component" value="Unassembled WGS sequence"/>
</dbReference>
<sequence>MGVLNTNRLDASNALPALGSLVILVPLLAIIWRVWRALATPLRDLPGPFTARFTRLWYLKNVWRGDFEKVNVRLHQRYGPIVRIAPNEYSIDDADAIKIIYGHGTSFTKSEWYYAAGSPNKNVHNLFTDRNPKRHSENRRKVANLYSMTTLLSLEGFVTEAAGHMVSKFEGFAKTGVNVNMQEWAQYWAFDVIGLITLAKEFGFLDKGADQGGLLGALHVYLLHCANVGIYSEWHPLVTKLEQLLPGPGMSYLINFTQTQIAERVNATKGDSRASITGNDFLTRLLKMHADAPDKFTMADVMGAALTNIGAGSDTTSISFSAIMYYLIKAPNVVKKLRAEIDAKVAEKANADDIITFSEANNMPYLQACIKEGLRMHPATGLPLARVVPNGGATICGRHFPEGTVVGVNTWVAHQNKSVFGQDADVFRPERWLESPEKASAMERYFMAFGSGSRTCIGKNISLLEISKMLPEMVRRFDFELADPDMQLETHNAWFVKQKNFIVKVAKRA</sequence>
<reference evidence="10 11" key="1">
    <citation type="submission" date="2023-08" db="EMBL/GenBank/DDBJ databases">
        <title>Black Yeasts Isolated from many extreme environments.</title>
        <authorList>
            <person name="Coleine C."/>
            <person name="Stajich J.E."/>
            <person name="Selbmann L."/>
        </authorList>
    </citation>
    <scope>NUCLEOTIDE SEQUENCE [LARGE SCALE GENOMIC DNA]</scope>
    <source>
        <strain evidence="10 11">CCFEE 5792</strain>
    </source>
</reference>
<dbReference type="EMBL" id="JAVRRD010000005">
    <property type="protein sequence ID" value="KAK5058837.1"/>
    <property type="molecule type" value="Genomic_DNA"/>
</dbReference>
<evidence type="ECO:0000256" key="8">
    <source>
        <dbReference type="RuleBase" id="RU000461"/>
    </source>
</evidence>
<dbReference type="Gene3D" id="1.10.630.10">
    <property type="entry name" value="Cytochrome P450"/>
    <property type="match status" value="1"/>
</dbReference>
<evidence type="ECO:0000256" key="5">
    <source>
        <dbReference type="ARBA" id="ARBA00023004"/>
    </source>
</evidence>
<comment type="caution">
    <text evidence="10">The sequence shown here is derived from an EMBL/GenBank/DDBJ whole genome shotgun (WGS) entry which is preliminary data.</text>
</comment>
<dbReference type="InterPro" id="IPR050121">
    <property type="entry name" value="Cytochrome_P450_monoxygenase"/>
</dbReference>
<dbReference type="PANTHER" id="PTHR24305:SF190">
    <property type="entry name" value="P450, PUTATIVE (EUROFUNG)-RELATED"/>
    <property type="match status" value="1"/>
</dbReference>
<evidence type="ECO:0000256" key="1">
    <source>
        <dbReference type="ARBA" id="ARBA00001971"/>
    </source>
</evidence>
<dbReference type="FunFam" id="1.10.630.10:FF:000050">
    <property type="entry name" value="Cytochrome P450 monooxygenase"/>
    <property type="match status" value="1"/>
</dbReference>
<dbReference type="Pfam" id="PF00067">
    <property type="entry name" value="p450"/>
    <property type="match status" value="1"/>
</dbReference>
<dbReference type="GO" id="GO:0020037">
    <property type="term" value="F:heme binding"/>
    <property type="evidence" value="ECO:0007669"/>
    <property type="project" value="InterPro"/>
</dbReference>
<evidence type="ECO:0000313" key="11">
    <source>
        <dbReference type="Proteomes" id="UP001358417"/>
    </source>
</evidence>
<dbReference type="PRINTS" id="PR00463">
    <property type="entry name" value="EP450I"/>
</dbReference>
<keyword evidence="5 7" id="KW-0408">Iron</keyword>
<keyword evidence="9" id="KW-0472">Membrane</keyword>
<dbReference type="RefSeq" id="XP_064709360.1">
    <property type="nucleotide sequence ID" value="XM_064854634.1"/>
</dbReference>
<dbReference type="PROSITE" id="PS00086">
    <property type="entry name" value="CYTOCHROME_P450"/>
    <property type="match status" value="1"/>
</dbReference>
<evidence type="ECO:0000256" key="9">
    <source>
        <dbReference type="SAM" id="Phobius"/>
    </source>
</evidence>
<evidence type="ECO:0000313" key="10">
    <source>
        <dbReference type="EMBL" id="KAK5058837.1"/>
    </source>
</evidence>
<comment type="similarity">
    <text evidence="2 8">Belongs to the cytochrome P450 family.</text>
</comment>
<dbReference type="InterPro" id="IPR017972">
    <property type="entry name" value="Cyt_P450_CS"/>
</dbReference>
<dbReference type="SUPFAM" id="SSF48264">
    <property type="entry name" value="Cytochrome P450"/>
    <property type="match status" value="1"/>
</dbReference>
<feature type="binding site" description="axial binding residue" evidence="7">
    <location>
        <position position="456"/>
    </location>
    <ligand>
        <name>heme</name>
        <dbReference type="ChEBI" id="CHEBI:30413"/>
    </ligand>
    <ligandPart>
        <name>Fe</name>
        <dbReference type="ChEBI" id="CHEBI:18248"/>
    </ligandPart>
</feature>
<evidence type="ECO:0000256" key="2">
    <source>
        <dbReference type="ARBA" id="ARBA00010617"/>
    </source>
</evidence>
<keyword evidence="11" id="KW-1185">Reference proteome</keyword>
<evidence type="ECO:0008006" key="12">
    <source>
        <dbReference type="Google" id="ProtNLM"/>
    </source>
</evidence>
<feature type="transmembrane region" description="Helical" evidence="9">
    <location>
        <begin position="14"/>
        <end position="35"/>
    </location>
</feature>
<evidence type="ECO:0000256" key="4">
    <source>
        <dbReference type="ARBA" id="ARBA00023002"/>
    </source>
</evidence>
<proteinExistence type="inferred from homology"/>
<dbReference type="AlphaFoldDB" id="A0AAV9NJ37"/>
<evidence type="ECO:0000256" key="3">
    <source>
        <dbReference type="ARBA" id="ARBA00022723"/>
    </source>
</evidence>
<comment type="cofactor">
    <cofactor evidence="1 7">
        <name>heme</name>
        <dbReference type="ChEBI" id="CHEBI:30413"/>
    </cofactor>
</comment>
<dbReference type="PANTHER" id="PTHR24305">
    <property type="entry name" value="CYTOCHROME P450"/>
    <property type="match status" value="1"/>
</dbReference>
<dbReference type="GO" id="GO:0005506">
    <property type="term" value="F:iron ion binding"/>
    <property type="evidence" value="ECO:0007669"/>
    <property type="project" value="InterPro"/>
</dbReference>
<dbReference type="PRINTS" id="PR00385">
    <property type="entry name" value="P450"/>
</dbReference>
<dbReference type="GO" id="GO:0016705">
    <property type="term" value="F:oxidoreductase activity, acting on paired donors, with incorporation or reduction of molecular oxygen"/>
    <property type="evidence" value="ECO:0007669"/>
    <property type="project" value="InterPro"/>
</dbReference>